<dbReference type="AlphaFoldDB" id="A0A8X6RUJ7"/>
<sequence length="74" mass="7880">MLALTIGRDTDTGATFDAHSDCVVSRLREGGHTSYRSLLNTQASKKEQRGVIRFLTAEGVGGHGNASTDEGCVR</sequence>
<proteinExistence type="predicted"/>
<name>A0A8X6RUJ7_TRICX</name>
<dbReference type="Proteomes" id="UP000887159">
    <property type="component" value="Unassembled WGS sequence"/>
</dbReference>
<protein>
    <submittedName>
        <fullName evidence="1">Uncharacterized protein</fullName>
    </submittedName>
</protein>
<evidence type="ECO:0000313" key="1">
    <source>
        <dbReference type="EMBL" id="GFX95352.1"/>
    </source>
</evidence>
<dbReference type="EMBL" id="BMAU01021185">
    <property type="protein sequence ID" value="GFX95352.1"/>
    <property type="molecule type" value="Genomic_DNA"/>
</dbReference>
<reference evidence="1" key="1">
    <citation type="submission" date="2020-08" db="EMBL/GenBank/DDBJ databases">
        <title>Multicomponent nature underlies the extraordinary mechanical properties of spider dragline silk.</title>
        <authorList>
            <person name="Kono N."/>
            <person name="Nakamura H."/>
            <person name="Mori M."/>
            <person name="Yoshida Y."/>
            <person name="Ohtoshi R."/>
            <person name="Malay A.D."/>
            <person name="Moran D.A.P."/>
            <person name="Tomita M."/>
            <person name="Numata K."/>
            <person name="Arakawa K."/>
        </authorList>
    </citation>
    <scope>NUCLEOTIDE SEQUENCE</scope>
</reference>
<gene>
    <name evidence="1" type="ORF">TNCV_849421</name>
</gene>
<evidence type="ECO:0000313" key="2">
    <source>
        <dbReference type="Proteomes" id="UP000887159"/>
    </source>
</evidence>
<organism evidence="1 2">
    <name type="scientific">Trichonephila clavipes</name>
    <name type="common">Golden silk orbweaver</name>
    <name type="synonym">Nephila clavipes</name>
    <dbReference type="NCBI Taxonomy" id="2585209"/>
    <lineage>
        <taxon>Eukaryota</taxon>
        <taxon>Metazoa</taxon>
        <taxon>Ecdysozoa</taxon>
        <taxon>Arthropoda</taxon>
        <taxon>Chelicerata</taxon>
        <taxon>Arachnida</taxon>
        <taxon>Araneae</taxon>
        <taxon>Araneomorphae</taxon>
        <taxon>Entelegynae</taxon>
        <taxon>Araneoidea</taxon>
        <taxon>Nephilidae</taxon>
        <taxon>Trichonephila</taxon>
    </lineage>
</organism>
<comment type="caution">
    <text evidence="1">The sequence shown here is derived from an EMBL/GenBank/DDBJ whole genome shotgun (WGS) entry which is preliminary data.</text>
</comment>
<keyword evidence="2" id="KW-1185">Reference proteome</keyword>
<accession>A0A8X6RUJ7</accession>